<gene>
    <name evidence="2" type="ORF">XENORESO_008744</name>
</gene>
<feature type="region of interest" description="Disordered" evidence="1">
    <location>
        <begin position="90"/>
        <end position="152"/>
    </location>
</feature>
<evidence type="ECO:0000256" key="1">
    <source>
        <dbReference type="SAM" id="MobiDB-lite"/>
    </source>
</evidence>
<feature type="region of interest" description="Disordered" evidence="1">
    <location>
        <begin position="1"/>
        <end position="63"/>
    </location>
</feature>
<feature type="compositionally biased region" description="Polar residues" evidence="1">
    <location>
        <begin position="96"/>
        <end position="152"/>
    </location>
</feature>
<evidence type="ECO:0000313" key="2">
    <source>
        <dbReference type="EMBL" id="MEQ2264473.1"/>
    </source>
</evidence>
<reference evidence="2 3" key="1">
    <citation type="submission" date="2021-06" db="EMBL/GenBank/DDBJ databases">
        <authorList>
            <person name="Palmer J.M."/>
        </authorList>
    </citation>
    <scope>NUCLEOTIDE SEQUENCE [LARGE SCALE GENOMIC DNA]</scope>
    <source>
        <strain evidence="2 3">XR_2019</strain>
        <tissue evidence="2">Muscle</tissue>
    </source>
</reference>
<feature type="compositionally biased region" description="Basic and acidic residues" evidence="1">
    <location>
        <begin position="1"/>
        <end position="13"/>
    </location>
</feature>
<accession>A0ABV0W6A8</accession>
<keyword evidence="3" id="KW-1185">Reference proteome</keyword>
<feature type="non-terminal residue" evidence="2">
    <location>
        <position position="152"/>
    </location>
</feature>
<name>A0ABV0W6A8_9TELE</name>
<proteinExistence type="predicted"/>
<protein>
    <submittedName>
        <fullName evidence="2">Uncharacterized protein</fullName>
    </submittedName>
</protein>
<dbReference type="Proteomes" id="UP001444071">
    <property type="component" value="Unassembled WGS sequence"/>
</dbReference>
<feature type="non-terminal residue" evidence="2">
    <location>
        <position position="1"/>
    </location>
</feature>
<evidence type="ECO:0000313" key="3">
    <source>
        <dbReference type="Proteomes" id="UP001444071"/>
    </source>
</evidence>
<comment type="caution">
    <text evidence="2">The sequence shown here is derived from an EMBL/GenBank/DDBJ whole genome shotgun (WGS) entry which is preliminary data.</text>
</comment>
<sequence length="152" mass="16344">MLRGDPRASERLTKTTGLDSRQCGVSDHHRFTCSEDDDNSSGWRREDLEEETTVEQGCGSETDNVSLCSLASPLFPFCSRITIMSMEMQDLASPHSRVSGSSESPNGPNLDSSHISNNSMTPNGTEVKTEPMSSSEIASSVTDSALDSFSGS</sequence>
<organism evidence="2 3">
    <name type="scientific">Xenotaenia resolanae</name>
    <dbReference type="NCBI Taxonomy" id="208358"/>
    <lineage>
        <taxon>Eukaryota</taxon>
        <taxon>Metazoa</taxon>
        <taxon>Chordata</taxon>
        <taxon>Craniata</taxon>
        <taxon>Vertebrata</taxon>
        <taxon>Euteleostomi</taxon>
        <taxon>Actinopterygii</taxon>
        <taxon>Neopterygii</taxon>
        <taxon>Teleostei</taxon>
        <taxon>Neoteleostei</taxon>
        <taxon>Acanthomorphata</taxon>
        <taxon>Ovalentaria</taxon>
        <taxon>Atherinomorphae</taxon>
        <taxon>Cyprinodontiformes</taxon>
        <taxon>Goodeidae</taxon>
        <taxon>Xenotaenia</taxon>
    </lineage>
</organism>
<dbReference type="EMBL" id="JAHRIM010030305">
    <property type="protein sequence ID" value="MEQ2264473.1"/>
    <property type="molecule type" value="Genomic_DNA"/>
</dbReference>